<evidence type="ECO:0000256" key="1">
    <source>
        <dbReference type="SAM" id="MobiDB-lite"/>
    </source>
</evidence>
<feature type="compositionally biased region" description="Polar residues" evidence="1">
    <location>
        <begin position="46"/>
        <end position="67"/>
    </location>
</feature>
<dbReference type="EMBL" id="HACG01011857">
    <property type="protein sequence ID" value="CEK58722.1"/>
    <property type="molecule type" value="Transcribed_RNA"/>
</dbReference>
<protein>
    <submittedName>
        <fullName evidence="2">Uncharacterized protein</fullName>
    </submittedName>
</protein>
<reference evidence="2" key="1">
    <citation type="submission" date="2014-12" db="EMBL/GenBank/DDBJ databases">
        <title>Insight into the proteome of Arion vulgaris.</title>
        <authorList>
            <person name="Aradska J."/>
            <person name="Bulat T."/>
            <person name="Smidak R."/>
            <person name="Sarate P."/>
            <person name="Gangsoo J."/>
            <person name="Sialana F."/>
            <person name="Bilban M."/>
            <person name="Lubec G."/>
        </authorList>
    </citation>
    <scope>NUCLEOTIDE SEQUENCE</scope>
    <source>
        <tissue evidence="2">Skin</tissue>
    </source>
</reference>
<feature type="region of interest" description="Disordered" evidence="1">
    <location>
        <begin position="44"/>
        <end position="81"/>
    </location>
</feature>
<organism evidence="2">
    <name type="scientific">Arion vulgaris</name>
    <dbReference type="NCBI Taxonomy" id="1028688"/>
    <lineage>
        <taxon>Eukaryota</taxon>
        <taxon>Metazoa</taxon>
        <taxon>Spiralia</taxon>
        <taxon>Lophotrochozoa</taxon>
        <taxon>Mollusca</taxon>
        <taxon>Gastropoda</taxon>
        <taxon>Heterobranchia</taxon>
        <taxon>Euthyneura</taxon>
        <taxon>Panpulmonata</taxon>
        <taxon>Eupulmonata</taxon>
        <taxon>Stylommatophora</taxon>
        <taxon>Helicina</taxon>
        <taxon>Arionoidea</taxon>
        <taxon>Arionidae</taxon>
        <taxon>Arion</taxon>
    </lineage>
</organism>
<dbReference type="AlphaFoldDB" id="A0A0B6YRF1"/>
<feature type="non-terminal residue" evidence="2">
    <location>
        <position position="1"/>
    </location>
</feature>
<gene>
    <name evidence="2" type="primary">ORF33981</name>
</gene>
<accession>A0A0B6YRF1</accession>
<feature type="non-terminal residue" evidence="2">
    <location>
        <position position="121"/>
    </location>
</feature>
<name>A0A0B6YRF1_9EUPU</name>
<evidence type="ECO:0000313" key="2">
    <source>
        <dbReference type="EMBL" id="CEK58722.1"/>
    </source>
</evidence>
<proteinExistence type="predicted"/>
<feature type="region of interest" description="Disordered" evidence="1">
    <location>
        <begin position="1"/>
        <end position="24"/>
    </location>
</feature>
<sequence>RNLNRYEQIREPSRTFNPTPDLKSKRDRCLNVVINKSLRELKLHHNSSVPTNPLLSTKYTHQQSQYYSPEKSEQNSISSCTTAKTTSIKNIDIFPIISFASNTIYHQKLTSDPAPRKRVES</sequence>